<accession>A0A6C0CZJ5</accession>
<dbReference type="AlphaFoldDB" id="A0A6C0CZJ5"/>
<organism evidence="1">
    <name type="scientific">viral metagenome</name>
    <dbReference type="NCBI Taxonomy" id="1070528"/>
    <lineage>
        <taxon>unclassified sequences</taxon>
        <taxon>metagenomes</taxon>
        <taxon>organismal metagenomes</taxon>
    </lineage>
</organism>
<dbReference type="SUPFAM" id="SSF64484">
    <property type="entry name" value="beta and beta-prime subunits of DNA dependent RNA-polymerase"/>
    <property type="match status" value="1"/>
</dbReference>
<dbReference type="EMBL" id="MN739513">
    <property type="protein sequence ID" value="QHT09582.1"/>
    <property type="molecule type" value="Genomic_DNA"/>
</dbReference>
<sequence length="61" mass="7029">MEDIKISYDGTVRDVTGRIYQLAYSETGIDPTMTVKVNGNQEICDVSRLVDRLNMEFEKNR</sequence>
<proteinExistence type="predicted"/>
<protein>
    <submittedName>
        <fullName evidence="1">Uncharacterized protein</fullName>
    </submittedName>
</protein>
<reference evidence="1" key="1">
    <citation type="journal article" date="2020" name="Nature">
        <title>Giant virus diversity and host interactions through global metagenomics.</title>
        <authorList>
            <person name="Schulz F."/>
            <person name="Roux S."/>
            <person name="Paez-Espino D."/>
            <person name="Jungbluth S."/>
            <person name="Walsh D.A."/>
            <person name="Denef V.J."/>
            <person name="McMahon K.D."/>
            <person name="Konstantinidis K.T."/>
            <person name="Eloe-Fadrosh E.A."/>
            <person name="Kyrpides N.C."/>
            <person name="Woyke T."/>
        </authorList>
    </citation>
    <scope>NUCLEOTIDE SEQUENCE</scope>
    <source>
        <strain evidence="1">GVMAG-M-3300023174-102</strain>
    </source>
</reference>
<name>A0A6C0CZJ5_9ZZZZ</name>
<evidence type="ECO:0000313" key="1">
    <source>
        <dbReference type="EMBL" id="QHT09582.1"/>
    </source>
</evidence>
<dbReference type="Gene3D" id="6.20.50.80">
    <property type="match status" value="1"/>
</dbReference>